<evidence type="ECO:0000259" key="4">
    <source>
        <dbReference type="Pfam" id="PF14870"/>
    </source>
</evidence>
<keyword evidence="2" id="KW-0604">Photosystem II</keyword>
<keyword evidence="7" id="KW-1185">Reference proteome</keyword>
<feature type="signal peptide" evidence="3">
    <location>
        <begin position="1"/>
        <end position="22"/>
    </location>
</feature>
<feature type="chain" id="PRO_5011571291" evidence="3">
    <location>
        <begin position="23"/>
        <end position="688"/>
    </location>
</feature>
<dbReference type="Gene3D" id="2.130.10.10">
    <property type="entry name" value="YVTN repeat-like/Quinoprotein amine dehydrogenase"/>
    <property type="match status" value="3"/>
</dbReference>
<dbReference type="AlphaFoldDB" id="A0A1H8ZH90"/>
<evidence type="ECO:0000256" key="3">
    <source>
        <dbReference type="SAM" id="SignalP"/>
    </source>
</evidence>
<feature type="domain" description="Photosynthesis system II assembly factor Ycf48/Hcf136-like" evidence="4">
    <location>
        <begin position="164"/>
        <end position="433"/>
    </location>
</feature>
<evidence type="ECO:0000259" key="5">
    <source>
        <dbReference type="Pfam" id="PF18962"/>
    </source>
</evidence>
<dbReference type="EMBL" id="FOFB01000001">
    <property type="protein sequence ID" value="SEP63108.1"/>
    <property type="molecule type" value="Genomic_DNA"/>
</dbReference>
<dbReference type="InParanoid" id="A0A1H8ZH90"/>
<dbReference type="GO" id="GO:0015979">
    <property type="term" value="P:photosynthesis"/>
    <property type="evidence" value="ECO:0007669"/>
    <property type="project" value="UniProtKB-KW"/>
</dbReference>
<dbReference type="RefSeq" id="WP_090165024.1">
    <property type="nucleotide sequence ID" value="NZ_FOFB01000001.1"/>
</dbReference>
<dbReference type="GO" id="GO:0009523">
    <property type="term" value="C:photosystem II"/>
    <property type="evidence" value="ECO:0007669"/>
    <property type="project" value="UniProtKB-KW"/>
</dbReference>
<keyword evidence="3" id="KW-0732">Signal</keyword>
<evidence type="ECO:0000313" key="7">
    <source>
        <dbReference type="Proteomes" id="UP000199021"/>
    </source>
</evidence>
<dbReference type="InterPro" id="IPR015943">
    <property type="entry name" value="WD40/YVTN_repeat-like_dom_sf"/>
</dbReference>
<proteinExistence type="predicted"/>
<sequence>MKSPLFALVGILLFSTSLSSQIDPSVYPVGYASKLQDVHVDDMGAGYAGGSCGVLLYSSGNAADWQLVDGPAGGDEQYSSVACPPGGCATAALVVVGGIDLYRQQNGGAWRSIETEVEAGNLHWLTNTTVFASGNSSNALRSTDGGNTWVNITLPEFASSNFYFLDSNIGFYGTNERLYKTTDGGVTWTATGYDHPASIRLITWLDENTGFIFDSPRDFYGTTDGGQTFTKRNTERLPASFVWMEALSADRVLGGAVVSVIQETLDGGVTWARTSPSGAERFNRGVHRRGNDLFAANSYNQIMYLAEGAAEWIDVNEHPRGTIEEISFATPTVGYAAANGTPNLIKTTDAGQTWIPTGQQIRTFRLLALSANELIIIVNGDVRISRDGGDSFVDLLPIGVIPDGESISDFYLKPNGELYLHGTNYSVTVSADGNSFNPVQHDLGLSASELFFLDNNFGALITTAEAAITQDGGATWTMTASPGRNLRGIFFADKLNGWASNASTRYITSDGGMTWGTGNSIAGGYDYRRRSNGDIYVSEWSGNDGLLMRSTDNGQTWTTPARTCFGHRSGEMTPDGKYYFTGGDGGYIVRHDLEAITTSLLSPRTLNVSHLKVYPNPTSGLVTVELPTNTTEGTIELFDASGRMLRAESIRFAEATHQMDIQGLPAGVYQLRFTSANGANGISRIVLR</sequence>
<accession>A0A1H8ZH90</accession>
<dbReference type="Pfam" id="PF18962">
    <property type="entry name" value="Por_Secre_tail"/>
    <property type="match status" value="1"/>
</dbReference>
<dbReference type="NCBIfam" id="TIGR04183">
    <property type="entry name" value="Por_Secre_tail"/>
    <property type="match status" value="1"/>
</dbReference>
<dbReference type="OrthoDB" id="9757809at2"/>
<name>A0A1H8ZH90_9BACT</name>
<keyword evidence="1" id="KW-0602">Photosynthesis</keyword>
<dbReference type="STRING" id="478744.SAMN05444359_101303"/>
<evidence type="ECO:0000313" key="6">
    <source>
        <dbReference type="EMBL" id="SEP63108.1"/>
    </source>
</evidence>
<dbReference type="Pfam" id="PF14870">
    <property type="entry name" value="PSII_BNR"/>
    <property type="match status" value="1"/>
</dbReference>
<organism evidence="6 7">
    <name type="scientific">Neolewinella agarilytica</name>
    <dbReference type="NCBI Taxonomy" id="478744"/>
    <lineage>
        <taxon>Bacteria</taxon>
        <taxon>Pseudomonadati</taxon>
        <taxon>Bacteroidota</taxon>
        <taxon>Saprospiria</taxon>
        <taxon>Saprospirales</taxon>
        <taxon>Lewinellaceae</taxon>
        <taxon>Neolewinella</taxon>
    </lineage>
</organism>
<reference evidence="7" key="1">
    <citation type="submission" date="2016-10" db="EMBL/GenBank/DDBJ databases">
        <authorList>
            <person name="Varghese N."/>
            <person name="Submissions S."/>
        </authorList>
    </citation>
    <scope>NUCLEOTIDE SEQUENCE [LARGE SCALE GENOMIC DNA]</scope>
    <source>
        <strain evidence="7">DSM 24740</strain>
    </source>
</reference>
<dbReference type="CDD" id="cd15482">
    <property type="entry name" value="Sialidase_non-viral"/>
    <property type="match status" value="1"/>
</dbReference>
<gene>
    <name evidence="6" type="ORF">SAMN05444359_101303</name>
</gene>
<dbReference type="InterPro" id="IPR028203">
    <property type="entry name" value="PSII_CF48-like_dom"/>
</dbReference>
<dbReference type="PANTHER" id="PTHR47199:SF2">
    <property type="entry name" value="PHOTOSYSTEM II STABILITY_ASSEMBLY FACTOR HCF136, CHLOROPLASTIC"/>
    <property type="match status" value="1"/>
</dbReference>
<dbReference type="InterPro" id="IPR026444">
    <property type="entry name" value="Secre_tail"/>
</dbReference>
<evidence type="ECO:0000256" key="2">
    <source>
        <dbReference type="ARBA" id="ARBA00023276"/>
    </source>
</evidence>
<dbReference type="PANTHER" id="PTHR47199">
    <property type="entry name" value="PHOTOSYSTEM II STABILITY/ASSEMBLY FACTOR HCF136, CHLOROPLASTIC"/>
    <property type="match status" value="1"/>
</dbReference>
<evidence type="ECO:0000256" key="1">
    <source>
        <dbReference type="ARBA" id="ARBA00022531"/>
    </source>
</evidence>
<dbReference type="Proteomes" id="UP000199021">
    <property type="component" value="Unassembled WGS sequence"/>
</dbReference>
<feature type="domain" description="Secretion system C-terminal sorting" evidence="5">
    <location>
        <begin position="613"/>
        <end position="680"/>
    </location>
</feature>
<protein>
    <submittedName>
        <fullName evidence="6">Por secretion system C-terminal sorting domain-containing protein</fullName>
    </submittedName>
</protein>
<dbReference type="SUPFAM" id="SSF110296">
    <property type="entry name" value="Oligoxyloglucan reducing end-specific cellobiohydrolase"/>
    <property type="match status" value="3"/>
</dbReference>